<feature type="binding site" evidence="3">
    <location>
        <position position="248"/>
    </location>
    <ligand>
        <name>phosphoenolpyruvate</name>
        <dbReference type="ChEBI" id="CHEBI:58702"/>
    </ligand>
</feature>
<dbReference type="EMBL" id="NCWY01000017">
    <property type="protein sequence ID" value="PAK93545.1"/>
    <property type="molecule type" value="Genomic_DNA"/>
</dbReference>
<keyword evidence="4" id="KW-0057">Aromatic amino acid biosynthesis</keyword>
<feature type="binding site" evidence="3">
    <location>
        <position position="351"/>
    </location>
    <ligand>
        <name>Mn(2+)</name>
        <dbReference type="ChEBI" id="CHEBI:29035"/>
    </ligand>
</feature>
<organism evidence="5 6">
    <name type="scientific">Brevibacterium casei</name>
    <dbReference type="NCBI Taxonomy" id="33889"/>
    <lineage>
        <taxon>Bacteria</taxon>
        <taxon>Bacillati</taxon>
        <taxon>Actinomycetota</taxon>
        <taxon>Actinomycetes</taxon>
        <taxon>Micrococcales</taxon>
        <taxon>Brevibacteriaceae</taxon>
        <taxon>Brevibacterium</taxon>
    </lineage>
</organism>
<evidence type="ECO:0000313" key="6">
    <source>
        <dbReference type="Proteomes" id="UP000216867"/>
    </source>
</evidence>
<comment type="caution">
    <text evidence="5">The sequence shown here is derived from an EMBL/GenBank/DDBJ whole genome shotgun (WGS) entry which is preliminary data.</text>
</comment>
<dbReference type="GO" id="GO:0009073">
    <property type="term" value="P:aromatic amino acid family biosynthetic process"/>
    <property type="evidence" value="ECO:0007669"/>
    <property type="project" value="UniProtKB-KW"/>
</dbReference>
<dbReference type="GO" id="GO:0008652">
    <property type="term" value="P:amino acid biosynthetic process"/>
    <property type="evidence" value="ECO:0007669"/>
    <property type="project" value="UniProtKB-KW"/>
</dbReference>
<evidence type="ECO:0000256" key="2">
    <source>
        <dbReference type="ARBA" id="ARBA00022679"/>
    </source>
</evidence>
<keyword evidence="4" id="KW-0028">Amino-acid biosynthesis</keyword>
<dbReference type="EC" id="2.5.1.54" evidence="4"/>
<dbReference type="AlphaFoldDB" id="A0A269Z6Z0"/>
<dbReference type="PANTHER" id="PTHR21337">
    <property type="entry name" value="PHOSPHO-2-DEHYDRO-3-DEOXYHEPTONATE ALDOLASE 1, 2"/>
    <property type="match status" value="1"/>
</dbReference>
<dbReference type="PANTHER" id="PTHR21337:SF0">
    <property type="entry name" value="PHOSPHO-2-DEHYDRO-3-DEOXYHEPTONATE ALDOLASE"/>
    <property type="match status" value="1"/>
</dbReference>
<dbReference type="Proteomes" id="UP000216867">
    <property type="component" value="Unassembled WGS sequence"/>
</dbReference>
<evidence type="ECO:0000256" key="3">
    <source>
        <dbReference type="PIRSR" id="PIRSR602480-1"/>
    </source>
</evidence>
<dbReference type="InterPro" id="IPR013785">
    <property type="entry name" value="Aldolase_TIM"/>
</dbReference>
<comment type="similarity">
    <text evidence="1 4">Belongs to the class-II DAHP synthase family.</text>
</comment>
<gene>
    <name evidence="5" type="ORF">B8X04_15375</name>
</gene>
<dbReference type="UniPathway" id="UPA00053">
    <property type="reaction ID" value="UER00084"/>
</dbReference>
<dbReference type="GO" id="GO:0003849">
    <property type="term" value="F:3-deoxy-7-phosphoheptulonate synthase activity"/>
    <property type="evidence" value="ECO:0007669"/>
    <property type="project" value="UniProtKB-EC"/>
</dbReference>
<evidence type="ECO:0000313" key="5">
    <source>
        <dbReference type="EMBL" id="PAK93545.1"/>
    </source>
</evidence>
<feature type="binding site" evidence="3">
    <location>
        <position position="309"/>
    </location>
    <ligand>
        <name>Mn(2+)</name>
        <dbReference type="ChEBI" id="CHEBI:29035"/>
    </ligand>
</feature>
<reference evidence="5 6" key="1">
    <citation type="submission" date="2017-04" db="EMBL/GenBank/DDBJ databases">
        <title>Kefir bacterial isolates.</title>
        <authorList>
            <person name="Kim Y."/>
            <person name="Blasche S."/>
            <person name="Patil K.R."/>
        </authorList>
    </citation>
    <scope>NUCLEOTIDE SEQUENCE [LARGE SCALE GENOMIC DNA]</scope>
    <source>
        <strain evidence="5 6">OG2</strain>
    </source>
</reference>
<keyword evidence="3" id="KW-0104">Cadmium</keyword>
<evidence type="ECO:0000256" key="4">
    <source>
        <dbReference type="RuleBase" id="RU363071"/>
    </source>
</evidence>
<keyword evidence="2 4" id="KW-0808">Transferase</keyword>
<dbReference type="SUPFAM" id="SSF51569">
    <property type="entry name" value="Aldolase"/>
    <property type="match status" value="1"/>
</dbReference>
<comment type="cofactor">
    <cofactor evidence="3">
        <name>Mn(2+)</name>
        <dbReference type="ChEBI" id="CHEBI:29035"/>
    </cofactor>
    <cofactor evidence="3">
        <name>Co(2+)</name>
        <dbReference type="ChEBI" id="CHEBI:48828"/>
    </cofactor>
    <cofactor evidence="3">
        <name>Cd(2+)</name>
        <dbReference type="ChEBI" id="CHEBI:48775"/>
    </cofactor>
    <text evidence="3">Binds 1 divalent cation per subunit. The enzyme is active with manganese, cobalt or cadmium ions.</text>
</comment>
<evidence type="ECO:0000256" key="1">
    <source>
        <dbReference type="ARBA" id="ARBA00008911"/>
    </source>
</evidence>
<dbReference type="Gene3D" id="3.20.20.70">
    <property type="entry name" value="Aldolase class I"/>
    <property type="match status" value="1"/>
</dbReference>
<proteinExistence type="inferred from homology"/>
<comment type="catalytic activity">
    <reaction evidence="4">
        <text>D-erythrose 4-phosphate + phosphoenolpyruvate + H2O = 7-phospho-2-dehydro-3-deoxy-D-arabino-heptonate + phosphate</text>
        <dbReference type="Rhea" id="RHEA:14717"/>
        <dbReference type="ChEBI" id="CHEBI:15377"/>
        <dbReference type="ChEBI" id="CHEBI:16897"/>
        <dbReference type="ChEBI" id="CHEBI:43474"/>
        <dbReference type="ChEBI" id="CHEBI:58394"/>
        <dbReference type="ChEBI" id="CHEBI:58702"/>
        <dbReference type="EC" id="2.5.1.54"/>
    </reaction>
</comment>
<name>A0A269Z6Z0_9MICO</name>
<protein>
    <recommendedName>
        <fullName evidence="4">Phospho-2-dehydro-3-deoxyheptonate aldolase</fullName>
        <ecNumber evidence="4">2.5.1.54</ecNumber>
    </recommendedName>
</protein>
<comment type="pathway">
    <text evidence="4">Metabolic intermediate biosynthesis; chorismate biosynthesis; chorismate from D-erythrose 4-phosphate and phosphoenolpyruvate: step 1/7.</text>
</comment>
<dbReference type="GO" id="GO:0009423">
    <property type="term" value="P:chorismate biosynthetic process"/>
    <property type="evidence" value="ECO:0007669"/>
    <property type="project" value="UniProtKB-UniPathway"/>
</dbReference>
<feature type="binding site" evidence="3">
    <location>
        <position position="279"/>
    </location>
    <ligand>
        <name>phosphoenolpyruvate</name>
        <dbReference type="ChEBI" id="CHEBI:58702"/>
    </ligand>
</feature>
<dbReference type="Pfam" id="PF01474">
    <property type="entry name" value="DAHP_synth_2"/>
    <property type="match status" value="1"/>
</dbReference>
<feature type="binding site" evidence="3">
    <location>
        <position position="121"/>
    </location>
    <ligand>
        <name>phosphoenolpyruvate</name>
        <dbReference type="ChEBI" id="CHEBI:58702"/>
    </ligand>
</feature>
<sequence>MTVLNATVDPSLARLVGGVRERIASRPAQQQPTWEDADSRQEIVSLLAASTPLVSEGEVLRLREGLANVAQGQAVVLQAGDCAEPITDTQDDVVDAKVHALAKMEDALQTRSGQPVVKIGRIGGQFAKPRSQTHEVVSGSSLPTYRGALVNDPFPSARARRHEPERMLRAHAAAAAITGRVRSHTEQTVWTSHEALVLDYETPLLRTTTAGEVMLSSAHTVWIGARTNQADHAHVELASRIINPVGCKVTAFTTEESLSAIAQRIDPARQDGKLMLIARMGDSIDRLPALMRTLQQEGYKPIWMSDPMHANTVTASDGRKTRYMEAITRELTAFQDAAASEGVHAGGVHLETTIDAVRECLGTSSDLRDGHAPYTSLCDPRLTLSQAIEVLNHWKIRN</sequence>
<feature type="binding site" evidence="3">
    <location>
        <position position="82"/>
    </location>
    <ligand>
        <name>Mn(2+)</name>
        <dbReference type="ChEBI" id="CHEBI:29035"/>
    </ligand>
</feature>
<keyword evidence="3" id="KW-0464">Manganese</keyword>
<dbReference type="InterPro" id="IPR002480">
    <property type="entry name" value="DAHP_synth_2"/>
</dbReference>
<feature type="binding site" evidence="3">
    <location>
        <position position="379"/>
    </location>
    <ligand>
        <name>Mn(2+)</name>
        <dbReference type="ChEBI" id="CHEBI:29035"/>
    </ligand>
</feature>
<accession>A0A269Z6Z0</accession>
<dbReference type="RefSeq" id="WP_095376734.1">
    <property type="nucleotide sequence ID" value="NZ_JBLLLM010000006.1"/>
</dbReference>
<keyword evidence="3" id="KW-0170">Cobalt</keyword>